<reference evidence="3" key="1">
    <citation type="journal article" date="2020" name="mSystems">
        <title>Genome- and Community-Level Interaction Insights into Carbon Utilization and Element Cycling Functions of Hydrothermarchaeota in Hydrothermal Sediment.</title>
        <authorList>
            <person name="Zhou Z."/>
            <person name="Liu Y."/>
            <person name="Xu W."/>
            <person name="Pan J."/>
            <person name="Luo Z.H."/>
            <person name="Li M."/>
        </authorList>
    </citation>
    <scope>NUCLEOTIDE SEQUENCE [LARGE SCALE GENOMIC DNA]</scope>
    <source>
        <strain evidence="3">SpSt-1182</strain>
    </source>
</reference>
<dbReference type="AlphaFoldDB" id="A0A7V0T4F9"/>
<feature type="domain" description="Mce/MlaD" evidence="2">
    <location>
        <begin position="38"/>
        <end position="107"/>
    </location>
</feature>
<accession>A0A7V0T4F9</accession>
<organism evidence="3">
    <name type="scientific">candidate division WOR-3 bacterium</name>
    <dbReference type="NCBI Taxonomy" id="2052148"/>
    <lineage>
        <taxon>Bacteria</taxon>
        <taxon>Bacteria division WOR-3</taxon>
    </lineage>
</organism>
<evidence type="ECO:0000256" key="1">
    <source>
        <dbReference type="SAM" id="Phobius"/>
    </source>
</evidence>
<dbReference type="EMBL" id="DSBX01000014">
    <property type="protein sequence ID" value="HDQ98756.1"/>
    <property type="molecule type" value="Genomic_DNA"/>
</dbReference>
<keyword evidence="1" id="KW-1133">Transmembrane helix</keyword>
<keyword evidence="1" id="KW-0812">Transmembrane</keyword>
<evidence type="ECO:0000259" key="2">
    <source>
        <dbReference type="Pfam" id="PF02470"/>
    </source>
</evidence>
<proteinExistence type="predicted"/>
<feature type="transmembrane region" description="Helical" evidence="1">
    <location>
        <begin position="9"/>
        <end position="28"/>
    </location>
</feature>
<evidence type="ECO:0000313" key="3">
    <source>
        <dbReference type="EMBL" id="HDQ98756.1"/>
    </source>
</evidence>
<dbReference type="PANTHER" id="PTHR33371">
    <property type="entry name" value="INTERMEMBRANE PHOSPHOLIPID TRANSPORT SYSTEM BINDING PROTEIN MLAD-RELATED"/>
    <property type="match status" value="1"/>
</dbReference>
<protein>
    <submittedName>
        <fullName evidence="3">MCE family protein</fullName>
    </submittedName>
</protein>
<dbReference type="InterPro" id="IPR003399">
    <property type="entry name" value="Mce/MlaD"/>
</dbReference>
<dbReference type="Pfam" id="PF02470">
    <property type="entry name" value="MlaD"/>
    <property type="match status" value="1"/>
</dbReference>
<dbReference type="InterPro" id="IPR052336">
    <property type="entry name" value="MlaD_Phospholipid_Transporter"/>
</dbReference>
<gene>
    <name evidence="3" type="ORF">ENN51_00510</name>
</gene>
<sequence length="252" mass="28225">MRWNVRDGLVVAFVLAGIALVVFAWFWFSGRIEHGRRRTVVVYFADVTGLRTGDPVEVLGLPSGRVGRLAIENRRIRSELLLDRDVVLTTDTRFAIRSVSYLGSDRCIMVTLGQGPTTAGNHVFEGVNEALDLEETFLRVDRMMERLDPEQLTGELRKAAREILDAVSVELGKLNAGLAGLNRGFTGTAVELTAMTARIDSLTRLFDRSSTAGRILSSDELYEELLETNAELRSLIGDVRQNPRRYFRFSVF</sequence>
<comment type="caution">
    <text evidence="3">The sequence shown here is derived from an EMBL/GenBank/DDBJ whole genome shotgun (WGS) entry which is preliminary data.</text>
</comment>
<keyword evidence="1" id="KW-0472">Membrane</keyword>
<dbReference type="PANTHER" id="PTHR33371:SF4">
    <property type="entry name" value="INTERMEMBRANE PHOSPHOLIPID TRANSPORT SYSTEM BINDING PROTEIN MLAD"/>
    <property type="match status" value="1"/>
</dbReference>
<dbReference type="Proteomes" id="UP000885672">
    <property type="component" value="Unassembled WGS sequence"/>
</dbReference>
<name>A0A7V0T4F9_UNCW3</name>